<evidence type="ECO:0000259" key="1">
    <source>
        <dbReference type="Pfam" id="PF01973"/>
    </source>
</evidence>
<name>A0A3P7PY15_9FIRM</name>
<reference evidence="2 3" key="1">
    <citation type="submission" date="2018-09" db="EMBL/GenBank/DDBJ databases">
        <authorList>
            <person name="Postec A."/>
        </authorList>
    </citation>
    <scope>NUCLEOTIDE SEQUENCE [LARGE SCALE GENOMIC DNA]</scope>
    <source>
        <strain evidence="2">70B-A</strain>
    </source>
</reference>
<dbReference type="Proteomes" id="UP000279029">
    <property type="component" value="Chromosome"/>
</dbReference>
<dbReference type="EMBL" id="LR130778">
    <property type="protein sequence ID" value="VDN48537.1"/>
    <property type="molecule type" value="Genomic_DNA"/>
</dbReference>
<evidence type="ECO:0000313" key="2">
    <source>
        <dbReference type="EMBL" id="VDN48537.1"/>
    </source>
</evidence>
<gene>
    <name evidence="2" type="ORF">PATL70BA_2635</name>
</gene>
<dbReference type="RefSeq" id="WP_125137657.1">
    <property type="nucleotide sequence ID" value="NZ_LR130778.1"/>
</dbReference>
<proteinExistence type="predicted"/>
<dbReference type="PANTHER" id="PTHR41786:SF1">
    <property type="entry name" value="6-HYDROXYMETHYLPTERIN DIPHOSPHOKINASE MPTE-LIKE DOMAIN-CONTAINING PROTEIN"/>
    <property type="match status" value="1"/>
</dbReference>
<keyword evidence="3" id="KW-1185">Reference proteome</keyword>
<dbReference type="KEGG" id="cbar:PATL70BA_2635"/>
<dbReference type="PANTHER" id="PTHR41786">
    <property type="entry name" value="MOTILITY ACCESSORY FACTOR MAF"/>
    <property type="match status" value="1"/>
</dbReference>
<organism evidence="2 3">
    <name type="scientific">Petrocella atlantisensis</name>
    <dbReference type="NCBI Taxonomy" id="2173034"/>
    <lineage>
        <taxon>Bacteria</taxon>
        <taxon>Bacillati</taxon>
        <taxon>Bacillota</taxon>
        <taxon>Clostridia</taxon>
        <taxon>Lachnospirales</taxon>
        <taxon>Vallitaleaceae</taxon>
        <taxon>Petrocella</taxon>
    </lineage>
</organism>
<accession>A0A3P7PY15</accession>
<dbReference type="AlphaFoldDB" id="A0A3P7PY15"/>
<protein>
    <recommendedName>
        <fullName evidence="1">6-hydroxymethylpterin diphosphokinase MptE-like domain-containing protein</fullName>
    </recommendedName>
</protein>
<feature type="domain" description="6-hydroxymethylpterin diphosphokinase MptE-like" evidence="1">
    <location>
        <begin position="197"/>
        <end position="363"/>
    </location>
</feature>
<dbReference type="Pfam" id="PF01973">
    <property type="entry name" value="MptE-like"/>
    <property type="match status" value="1"/>
</dbReference>
<sequence>MYYDKNISVIKNKYPRLYEELEGIKVDKQLYEVMRTKTNDWTVRVNKEEGRILIHSLYNPKREARKIVEDLYDSTASNYVFIGMGFGYHILELMLLSPNTTVYIAEMNMQLLKLALEYMDLEQLLLNENIKLYPIDDIKKLSTLIESFTFHGNYKIVIHPPLLNALPEKYLSVKLLLEEFSIKVNSSQLHERTMEDNYYNNISLYNESIEVLFGKAKDKPIFIVAAGPSLDKNITELRAIGEKGIILAVGRAVKPLVEAKVKMDYIIVSESSPLLYGMQLENVNVNCPIIALSTSDRKVFEYYSGFKYIALQKDYELAEKFASTHGLQLVETGGSVATTALDVAIKMGCNPIIFVGQDLAFTNNKTHANHTSSLQIKESKKLRWVTDIKGEKVQTSINLNIYLKWIQDRIRREKEIVFIDATEGGAKIEGTKIMKLKNAIEEYCYQEKKEI</sequence>
<dbReference type="InterPro" id="IPR002826">
    <property type="entry name" value="MptE-like"/>
</dbReference>
<evidence type="ECO:0000313" key="3">
    <source>
        <dbReference type="Proteomes" id="UP000279029"/>
    </source>
</evidence>
<dbReference type="OrthoDB" id="5291305at2"/>